<sequence>MDCVAVGSCATINRNVDTAADRAVWAPQGTMWVASPATDGTCIACPAEHGPVGFTLTAHEGRRLVAADELLATCPPRQPEPPGGR</sequence>
<evidence type="ECO:0000313" key="1">
    <source>
        <dbReference type="EMBL" id="GEL47707.1"/>
    </source>
</evidence>
<dbReference type="Proteomes" id="UP000321723">
    <property type="component" value="Unassembled WGS sequence"/>
</dbReference>
<keyword evidence="2" id="KW-1185">Reference proteome</keyword>
<organism evidence="1 2">
    <name type="scientific">Cellulomonas hominis</name>
    <dbReference type="NCBI Taxonomy" id="156981"/>
    <lineage>
        <taxon>Bacteria</taxon>
        <taxon>Bacillati</taxon>
        <taxon>Actinomycetota</taxon>
        <taxon>Actinomycetes</taxon>
        <taxon>Micrococcales</taxon>
        <taxon>Cellulomonadaceae</taxon>
        <taxon>Cellulomonas</taxon>
    </lineage>
</organism>
<comment type="caution">
    <text evidence="1">The sequence shown here is derived from an EMBL/GenBank/DDBJ whole genome shotgun (WGS) entry which is preliminary data.</text>
</comment>
<reference evidence="1 2" key="1">
    <citation type="submission" date="2019-07" db="EMBL/GenBank/DDBJ databases">
        <title>Whole genome shotgun sequence of Cellulomonas hominis NBRC 16055.</title>
        <authorList>
            <person name="Hosoyama A."/>
            <person name="Uohara A."/>
            <person name="Ohji S."/>
            <person name="Ichikawa N."/>
        </authorList>
    </citation>
    <scope>NUCLEOTIDE SEQUENCE [LARGE SCALE GENOMIC DNA]</scope>
    <source>
        <strain evidence="1 2">NBRC 16055</strain>
    </source>
</reference>
<name>A0A511FH96_9CELL</name>
<gene>
    <name evidence="1" type="ORF">CHO01_28230</name>
</gene>
<evidence type="ECO:0000313" key="2">
    <source>
        <dbReference type="Proteomes" id="UP000321723"/>
    </source>
</evidence>
<dbReference type="AlphaFoldDB" id="A0A511FH96"/>
<protein>
    <submittedName>
        <fullName evidence="1">Uncharacterized protein</fullName>
    </submittedName>
</protein>
<dbReference type="EMBL" id="BJVQ01000045">
    <property type="protein sequence ID" value="GEL47707.1"/>
    <property type="molecule type" value="Genomic_DNA"/>
</dbReference>
<accession>A0A511FH96</accession>
<proteinExistence type="predicted"/>